<comment type="caution">
    <text evidence="2">The sequence shown here is derived from an EMBL/GenBank/DDBJ whole genome shotgun (WGS) entry which is preliminary data.</text>
</comment>
<organism evidence="2 3">
    <name type="scientific">Pseudomonas flexibilis</name>
    <dbReference type="NCBI Taxonomy" id="706570"/>
    <lineage>
        <taxon>Bacteria</taxon>
        <taxon>Pseudomonadati</taxon>
        <taxon>Pseudomonadota</taxon>
        <taxon>Gammaproteobacteria</taxon>
        <taxon>Pseudomonadales</taxon>
        <taxon>Pseudomonadaceae</taxon>
        <taxon>Pseudomonas</taxon>
    </lineage>
</organism>
<proteinExistence type="predicted"/>
<accession>A0A0B3C0U3</accession>
<dbReference type="PATRIC" id="fig|706570.3.peg.2336"/>
<dbReference type="EMBL" id="JTAK01000001">
    <property type="protein sequence ID" value="KHO66544.1"/>
    <property type="molecule type" value="Genomic_DNA"/>
</dbReference>
<keyword evidence="3" id="KW-1185">Reference proteome</keyword>
<accession>A0A0B2D7W7</accession>
<feature type="transmembrane region" description="Helical" evidence="1">
    <location>
        <begin position="80"/>
        <end position="98"/>
    </location>
</feature>
<dbReference type="AlphaFoldDB" id="A0A0B3C0U3"/>
<dbReference type="Proteomes" id="UP000030980">
    <property type="component" value="Unassembled WGS sequence"/>
</dbReference>
<keyword evidence="1" id="KW-1133">Transmembrane helix</keyword>
<feature type="transmembrane region" description="Helical" evidence="1">
    <location>
        <begin position="17"/>
        <end position="35"/>
    </location>
</feature>
<evidence type="ECO:0000256" key="1">
    <source>
        <dbReference type="SAM" id="Phobius"/>
    </source>
</evidence>
<evidence type="ECO:0000313" key="3">
    <source>
        <dbReference type="Proteomes" id="UP000030980"/>
    </source>
</evidence>
<keyword evidence="1" id="KW-0812">Transmembrane</keyword>
<name>A0A0B3C0U3_9PSED</name>
<sequence>MTVFEEQCMNTTKLSSLLFKAGVVVTMVAVVWWGLTYGQMAVDLGTGFNKALTCLFASGGMCGFTGSLSALGGGTPYEPLVFWLGVALLAAGLVLGFLRKR</sequence>
<gene>
    <name evidence="2" type="ORF">PT85_03005</name>
</gene>
<evidence type="ECO:0000313" key="2">
    <source>
        <dbReference type="EMBL" id="KHO66544.1"/>
    </source>
</evidence>
<reference evidence="2 3" key="1">
    <citation type="submission" date="2014-11" db="EMBL/GenBank/DDBJ databases">
        <title>Genome sequence of Pseudomonas tuomuerensis JCM 14085.</title>
        <authorList>
            <person name="Shin S.-K."/>
            <person name="Yi H."/>
        </authorList>
    </citation>
    <scope>NUCLEOTIDE SEQUENCE [LARGE SCALE GENOMIC DNA]</scope>
    <source>
        <strain evidence="2 3">JCM 14085</strain>
    </source>
</reference>
<protein>
    <submittedName>
        <fullName evidence="2">Uncharacterized protein</fullName>
    </submittedName>
</protein>
<keyword evidence="1" id="KW-0472">Membrane</keyword>